<dbReference type="Proteomes" id="UP000092498">
    <property type="component" value="Chromosome"/>
</dbReference>
<evidence type="ECO:0000259" key="1">
    <source>
        <dbReference type="Pfam" id="PF13304"/>
    </source>
</evidence>
<keyword evidence="3" id="KW-1185">Reference proteome</keyword>
<evidence type="ECO:0000313" key="3">
    <source>
        <dbReference type="Proteomes" id="UP000092498"/>
    </source>
</evidence>
<evidence type="ECO:0000313" key="2">
    <source>
        <dbReference type="EMBL" id="ANP46058.1"/>
    </source>
</evidence>
<dbReference type="OrthoDB" id="9789856at2"/>
<dbReference type="SUPFAM" id="SSF52540">
    <property type="entry name" value="P-loop containing nucleoside triphosphate hydrolases"/>
    <property type="match status" value="1"/>
</dbReference>
<dbReference type="InParanoid" id="A0A1B1AHM9"/>
<protein>
    <recommendedName>
        <fullName evidence="1">ATPase AAA-type core domain-containing protein</fullName>
    </recommendedName>
</protein>
<dbReference type="Gene3D" id="3.40.50.300">
    <property type="entry name" value="P-loop containing nucleotide triphosphate hydrolases"/>
    <property type="match status" value="1"/>
</dbReference>
<dbReference type="GO" id="GO:0005524">
    <property type="term" value="F:ATP binding"/>
    <property type="evidence" value="ECO:0007669"/>
    <property type="project" value="InterPro"/>
</dbReference>
<dbReference type="AlphaFoldDB" id="A0A1B1AHM9"/>
<sequence length="496" mass="55565">MQNYIDFVSLNILNGILSGKMEFLPGLNLIGGENGTLKTKVLQQLKSGGPVAKDPSKALRIQAFSPKRNSERRAANQIVQTFRQQNRTFDTLMGERLAANINDASFDNYPSLGELYYLVFDQRCRDGTDRRAHMGAVTSEFNKVIQTIFAEYELVADWDDKAGSPLIRMRKHGTIEFPIEALSLGEQEILSLVTCIHSGRDNFDVFLIDEPEVHLNWHLEEKLFGFLDDICATDGKQVIVVTHSRAMFTRRYLPKAQFLFWEGSKVKWGKELSTDQRRRIAGEAIEIIRLGEFAKTTFFVEDASHERFVNALAAHFGGKVATSLCGNSSNVKSLYKLSLAEDGWSNAYFLIDGDNEGNPFPGADRFIHLPVYCADNILIDPEPLAAEYGKDVHEVRQIILDAILEKRGEILKKNKFLDFLLDEWKPAQISYERVSRLDGSAIIKRIAIALGDNEVGLTAKMIGRLASSGQLESRLPKNLVDALKLPSSKSETTTAA</sequence>
<reference evidence="2 3" key="1">
    <citation type="submission" date="2015-11" db="EMBL/GenBank/DDBJ databases">
        <title>Whole-Genome Sequence of Candidatus Oderbacter manganicum from the National Park Lower Oder Valley, Germany.</title>
        <authorList>
            <person name="Braun B."/>
            <person name="Liere K."/>
            <person name="Szewzyk U."/>
        </authorList>
    </citation>
    <scope>NUCLEOTIDE SEQUENCE [LARGE SCALE GENOMIC DNA]</scope>
    <source>
        <strain evidence="2 3">OTSz_A_272</strain>
    </source>
</reference>
<dbReference type="InterPro" id="IPR051396">
    <property type="entry name" value="Bact_Antivir_Def_Nuclease"/>
</dbReference>
<organism evidence="2 3">
    <name type="scientific">Candidatus Viadribacter manganicus</name>
    <dbReference type="NCBI Taxonomy" id="1759059"/>
    <lineage>
        <taxon>Bacteria</taxon>
        <taxon>Pseudomonadati</taxon>
        <taxon>Pseudomonadota</taxon>
        <taxon>Alphaproteobacteria</taxon>
        <taxon>Hyphomonadales</taxon>
        <taxon>Hyphomonadaceae</taxon>
        <taxon>Candidatus Viadribacter</taxon>
    </lineage>
</organism>
<dbReference type="InterPro" id="IPR027417">
    <property type="entry name" value="P-loop_NTPase"/>
</dbReference>
<dbReference type="RefSeq" id="WP_066770393.1">
    <property type="nucleotide sequence ID" value="NZ_CP013244.1"/>
</dbReference>
<dbReference type="Pfam" id="PF13304">
    <property type="entry name" value="AAA_21"/>
    <property type="match status" value="1"/>
</dbReference>
<dbReference type="InterPro" id="IPR003959">
    <property type="entry name" value="ATPase_AAA_core"/>
</dbReference>
<gene>
    <name evidence="2" type="ORF">ATE48_09055</name>
</gene>
<proteinExistence type="predicted"/>
<dbReference type="GO" id="GO:0016887">
    <property type="term" value="F:ATP hydrolysis activity"/>
    <property type="evidence" value="ECO:0007669"/>
    <property type="project" value="InterPro"/>
</dbReference>
<dbReference type="PANTHER" id="PTHR43581:SF4">
    <property type="entry name" value="ATP_GTP PHOSPHATASE"/>
    <property type="match status" value="1"/>
</dbReference>
<accession>A0A1B1AHM9</accession>
<dbReference type="KEGG" id="cbot:ATE48_09055"/>
<dbReference type="CDD" id="cd00267">
    <property type="entry name" value="ABC_ATPase"/>
    <property type="match status" value="1"/>
</dbReference>
<dbReference type="EMBL" id="CP013244">
    <property type="protein sequence ID" value="ANP46058.1"/>
    <property type="molecule type" value="Genomic_DNA"/>
</dbReference>
<name>A0A1B1AHM9_9PROT</name>
<dbReference type="PANTHER" id="PTHR43581">
    <property type="entry name" value="ATP/GTP PHOSPHATASE"/>
    <property type="match status" value="1"/>
</dbReference>
<feature type="domain" description="ATPase AAA-type core" evidence="1">
    <location>
        <begin position="144"/>
        <end position="244"/>
    </location>
</feature>